<dbReference type="AlphaFoldDB" id="A0A4V2MNT0"/>
<dbReference type="RefSeq" id="WP_131568397.1">
    <property type="nucleotide sequence ID" value="NZ_JAINFK010000002.1"/>
</dbReference>
<evidence type="ECO:0000256" key="1">
    <source>
        <dbReference type="ARBA" id="ARBA00008270"/>
    </source>
</evidence>
<dbReference type="InterPro" id="IPR003719">
    <property type="entry name" value="Phenazine_PhzF-like"/>
</dbReference>
<protein>
    <submittedName>
        <fullName evidence="3">PhzF family phenazine biosynthesis protein</fullName>
    </submittedName>
</protein>
<dbReference type="PIRSF" id="PIRSF016184">
    <property type="entry name" value="PhzC_PhzF"/>
    <property type="match status" value="1"/>
</dbReference>
<proteinExistence type="inferred from homology"/>
<gene>
    <name evidence="3" type="ORF">E0D97_10095</name>
</gene>
<keyword evidence="4" id="KW-1185">Reference proteome</keyword>
<reference evidence="3 4" key="1">
    <citation type="journal article" date="2015" name="Antonie Van Leeuwenhoek">
        <title>Oricola cellulosilytica gen. nov., sp. nov., a cellulose-degrading bacterium of the family Phyllobacteriaceae isolated from surface seashore water, and emended descriptions of Mesorhizobium loti and Phyllobacterium myrsinacearum.</title>
        <authorList>
            <person name="Hameed A."/>
            <person name="Shahina M."/>
            <person name="Lai W.A."/>
            <person name="Lin S.Y."/>
            <person name="Young L.S."/>
            <person name="Liu Y.C."/>
            <person name="Hsu Y.H."/>
            <person name="Young C.C."/>
        </authorList>
    </citation>
    <scope>NUCLEOTIDE SEQUENCE [LARGE SCALE GENOMIC DNA]</scope>
    <source>
        <strain evidence="3 4">KCTC 52183</strain>
    </source>
</reference>
<dbReference type="GO" id="GO:0016853">
    <property type="term" value="F:isomerase activity"/>
    <property type="evidence" value="ECO:0007669"/>
    <property type="project" value="TreeGrafter"/>
</dbReference>
<feature type="active site" evidence="2">
    <location>
        <position position="49"/>
    </location>
</feature>
<name>A0A4V2MNT0_9HYPH</name>
<evidence type="ECO:0000313" key="3">
    <source>
        <dbReference type="EMBL" id="TCD14407.1"/>
    </source>
</evidence>
<dbReference type="PANTHER" id="PTHR13774">
    <property type="entry name" value="PHENAZINE BIOSYNTHESIS PROTEIN"/>
    <property type="match status" value="1"/>
</dbReference>
<dbReference type="OrthoDB" id="9788221at2"/>
<comment type="caution">
    <text evidence="3">The sequence shown here is derived from an EMBL/GenBank/DDBJ whole genome shotgun (WGS) entry which is preliminary data.</text>
</comment>
<evidence type="ECO:0000313" key="4">
    <source>
        <dbReference type="Proteomes" id="UP000291301"/>
    </source>
</evidence>
<dbReference type="Pfam" id="PF02567">
    <property type="entry name" value="PhzC-PhzF"/>
    <property type="match status" value="1"/>
</dbReference>
<dbReference type="GO" id="GO:0005737">
    <property type="term" value="C:cytoplasm"/>
    <property type="evidence" value="ECO:0007669"/>
    <property type="project" value="TreeGrafter"/>
</dbReference>
<dbReference type="Gene3D" id="3.10.310.10">
    <property type="entry name" value="Diaminopimelate Epimerase, Chain A, domain 1"/>
    <property type="match status" value="2"/>
</dbReference>
<sequence>MSERHVFYSIVDVFTRTRFSGNPVAVIHDASEIDTSQMLAIAREFGFSETTFILPPSDPETIAQVRIFTPFEEVPFAGHPNIGTAFVLATRDTAARGPLTEGAVFDEPGGVVRVRLTRENGVVTGAVIEAPHSLQKLGNVDSKLAARCLGLAERDIVSDRITPCVASVGLPFAFLELRSLEALGAITPDVAAFRDAADAGPRTVDGFAVCAFVVMEENEPVTLVRSRVLSPLGHPAEDPATGSASGALAALLSEVESREGGVFRVTQGVEIGRPGEIGVEIIGTGRPPLIRGDCVMAGGGTMFV</sequence>
<dbReference type="NCBIfam" id="TIGR00654">
    <property type="entry name" value="PhzF_family"/>
    <property type="match status" value="1"/>
</dbReference>
<dbReference type="Proteomes" id="UP000291301">
    <property type="component" value="Unassembled WGS sequence"/>
</dbReference>
<accession>A0A4V2MNT0</accession>
<dbReference type="PANTHER" id="PTHR13774:SF32">
    <property type="entry name" value="ANTISENSE-ENHANCING SEQUENCE 1"/>
    <property type="match status" value="1"/>
</dbReference>
<evidence type="ECO:0000256" key="2">
    <source>
        <dbReference type="PIRSR" id="PIRSR016184-1"/>
    </source>
</evidence>
<dbReference type="EMBL" id="SJST01000003">
    <property type="protein sequence ID" value="TCD14407.1"/>
    <property type="molecule type" value="Genomic_DNA"/>
</dbReference>
<dbReference type="SUPFAM" id="SSF54506">
    <property type="entry name" value="Diaminopimelate epimerase-like"/>
    <property type="match status" value="1"/>
</dbReference>
<comment type="similarity">
    <text evidence="1">Belongs to the PhzF family.</text>
</comment>
<organism evidence="3 4">
    <name type="scientific">Oricola cellulosilytica</name>
    <dbReference type="NCBI Taxonomy" id="1429082"/>
    <lineage>
        <taxon>Bacteria</taxon>
        <taxon>Pseudomonadati</taxon>
        <taxon>Pseudomonadota</taxon>
        <taxon>Alphaproteobacteria</taxon>
        <taxon>Hyphomicrobiales</taxon>
        <taxon>Ahrensiaceae</taxon>
        <taxon>Oricola</taxon>
    </lineage>
</organism>